<name>A0A1F6BL34_9BACT</name>
<dbReference type="GO" id="GO:0004618">
    <property type="term" value="F:phosphoglycerate kinase activity"/>
    <property type="evidence" value="ECO:0007669"/>
    <property type="project" value="UniProtKB-EC"/>
</dbReference>
<reference evidence="8 9" key="1">
    <citation type="journal article" date="2016" name="Nat. Commun.">
        <title>Thousands of microbial genomes shed light on interconnected biogeochemical processes in an aquifer system.</title>
        <authorList>
            <person name="Anantharaman K."/>
            <person name="Brown C.T."/>
            <person name="Hug L.A."/>
            <person name="Sharon I."/>
            <person name="Castelle C.J."/>
            <person name="Probst A.J."/>
            <person name="Thomas B.C."/>
            <person name="Singh A."/>
            <person name="Wilkins M.J."/>
            <person name="Karaoz U."/>
            <person name="Brodie E.L."/>
            <person name="Williams K.H."/>
            <person name="Hubbard S.S."/>
            <person name="Banfield J.F."/>
        </authorList>
    </citation>
    <scope>NUCLEOTIDE SEQUENCE [LARGE SCALE GENOMIC DNA]</scope>
</reference>
<evidence type="ECO:0000313" key="8">
    <source>
        <dbReference type="EMBL" id="OGG37646.1"/>
    </source>
</evidence>
<dbReference type="PANTHER" id="PTHR11406">
    <property type="entry name" value="PHOSPHOGLYCERATE KINASE"/>
    <property type="match status" value="1"/>
</dbReference>
<dbReference type="InterPro" id="IPR001576">
    <property type="entry name" value="Phosphoglycerate_kinase"/>
</dbReference>
<comment type="similarity">
    <text evidence="7">Belongs to the phosphoglycerate kinase family.</text>
</comment>
<dbReference type="AlphaFoldDB" id="A0A1F6BL34"/>
<evidence type="ECO:0000256" key="2">
    <source>
        <dbReference type="ARBA" id="ARBA00013061"/>
    </source>
</evidence>
<dbReference type="SUPFAM" id="SSF53748">
    <property type="entry name" value="Phosphoglycerate kinase"/>
    <property type="match status" value="1"/>
</dbReference>
<dbReference type="STRING" id="1798468.A2110_00720"/>
<dbReference type="InterPro" id="IPR015824">
    <property type="entry name" value="Phosphoglycerate_kinase_N"/>
</dbReference>
<evidence type="ECO:0000256" key="1">
    <source>
        <dbReference type="ARBA" id="ARBA00000642"/>
    </source>
</evidence>
<dbReference type="Proteomes" id="UP000176273">
    <property type="component" value="Unassembled WGS sequence"/>
</dbReference>
<dbReference type="EC" id="2.7.2.3" evidence="2 7"/>
<evidence type="ECO:0000256" key="5">
    <source>
        <dbReference type="ARBA" id="ARBA00022777"/>
    </source>
</evidence>
<evidence type="ECO:0000256" key="7">
    <source>
        <dbReference type="RuleBase" id="RU000532"/>
    </source>
</evidence>
<evidence type="ECO:0000256" key="6">
    <source>
        <dbReference type="ARBA" id="ARBA00022840"/>
    </source>
</evidence>
<dbReference type="PANTHER" id="PTHR11406:SF23">
    <property type="entry name" value="PHOSPHOGLYCERATE KINASE 1, CHLOROPLASTIC-RELATED"/>
    <property type="match status" value="1"/>
</dbReference>
<keyword evidence="4" id="KW-0547">Nucleotide-binding</keyword>
<protein>
    <recommendedName>
        <fullName evidence="2 7">Phosphoglycerate kinase</fullName>
        <ecNumber evidence="2 7">2.7.2.3</ecNumber>
    </recommendedName>
</protein>
<sequence>MAITFLAPENISAFGGKRCLVRVDLNAEAPGYRLRAILPTVKLLRAHGVGVIIASHRGRFGKEPPTLAPLVPLLSQELGEEVSFMGEESGISLLENLRFEAGEEGNDPDFALKLASRADFYVNEAFPLCHRKNASITHITGYLPSFGGLRLEEELTHLGTVMHDLARPFVLVLGGAKISDKILTAEKIVRQADTVLLGSTASTPEDFITDEEGRRLDIGALTQERYRNVIARARTIVWSGPMGLSEREGFEAGTRAVWEAIIANTASRAIVGGGETAESLKLLAHSSRLPVADYQLPPHVFLSTGGGAMLAYLAGEEMPGLMALGWSNP</sequence>
<keyword evidence="5 7" id="KW-0418">Kinase</keyword>
<dbReference type="PRINTS" id="PR00477">
    <property type="entry name" value="PHGLYCKINASE"/>
</dbReference>
<dbReference type="GO" id="GO:0043531">
    <property type="term" value="F:ADP binding"/>
    <property type="evidence" value="ECO:0007669"/>
    <property type="project" value="TreeGrafter"/>
</dbReference>
<dbReference type="GO" id="GO:0006096">
    <property type="term" value="P:glycolytic process"/>
    <property type="evidence" value="ECO:0007669"/>
    <property type="project" value="InterPro"/>
</dbReference>
<dbReference type="EMBL" id="MFKH01000006">
    <property type="protein sequence ID" value="OGG37646.1"/>
    <property type="molecule type" value="Genomic_DNA"/>
</dbReference>
<dbReference type="GO" id="GO:0005524">
    <property type="term" value="F:ATP binding"/>
    <property type="evidence" value="ECO:0007669"/>
    <property type="project" value="UniProtKB-KW"/>
</dbReference>
<dbReference type="InterPro" id="IPR036043">
    <property type="entry name" value="Phosphoglycerate_kinase_sf"/>
</dbReference>
<evidence type="ECO:0000256" key="3">
    <source>
        <dbReference type="ARBA" id="ARBA00022679"/>
    </source>
</evidence>
<evidence type="ECO:0000256" key="4">
    <source>
        <dbReference type="ARBA" id="ARBA00022741"/>
    </source>
</evidence>
<dbReference type="Gene3D" id="3.40.50.1260">
    <property type="entry name" value="Phosphoglycerate kinase, N-terminal domain"/>
    <property type="match status" value="3"/>
</dbReference>
<keyword evidence="3 7" id="KW-0808">Transferase</keyword>
<keyword evidence="6" id="KW-0067">ATP-binding</keyword>
<evidence type="ECO:0000313" key="9">
    <source>
        <dbReference type="Proteomes" id="UP000176273"/>
    </source>
</evidence>
<dbReference type="GO" id="GO:0005829">
    <property type="term" value="C:cytosol"/>
    <property type="evidence" value="ECO:0007669"/>
    <property type="project" value="TreeGrafter"/>
</dbReference>
<comment type="caution">
    <text evidence="8">The sequence shown here is derived from an EMBL/GenBank/DDBJ whole genome shotgun (WGS) entry which is preliminary data.</text>
</comment>
<dbReference type="Pfam" id="PF00162">
    <property type="entry name" value="PGK"/>
    <property type="match status" value="2"/>
</dbReference>
<organism evidence="8 9">
    <name type="scientific">Candidatus Jorgensenbacteria bacterium GWA1_54_12</name>
    <dbReference type="NCBI Taxonomy" id="1798468"/>
    <lineage>
        <taxon>Bacteria</taxon>
        <taxon>Candidatus Joergenseniibacteriota</taxon>
    </lineage>
</organism>
<gene>
    <name evidence="8" type="ORF">A2110_00720</name>
</gene>
<dbReference type="GO" id="GO:0006094">
    <property type="term" value="P:gluconeogenesis"/>
    <property type="evidence" value="ECO:0007669"/>
    <property type="project" value="TreeGrafter"/>
</dbReference>
<accession>A0A1F6BL34</accession>
<comment type="catalytic activity">
    <reaction evidence="1 7">
        <text>(2R)-3-phosphoglycerate + ATP = (2R)-3-phospho-glyceroyl phosphate + ADP</text>
        <dbReference type="Rhea" id="RHEA:14801"/>
        <dbReference type="ChEBI" id="CHEBI:30616"/>
        <dbReference type="ChEBI" id="CHEBI:57604"/>
        <dbReference type="ChEBI" id="CHEBI:58272"/>
        <dbReference type="ChEBI" id="CHEBI:456216"/>
        <dbReference type="EC" id="2.7.2.3"/>
    </reaction>
</comment>
<proteinExistence type="inferred from homology"/>